<dbReference type="InterPro" id="IPR013557">
    <property type="entry name" value="AntA/B_antirep"/>
</dbReference>
<evidence type="ECO:0000313" key="4">
    <source>
        <dbReference type="Proteomes" id="UP000789719"/>
    </source>
</evidence>
<proteinExistence type="predicted"/>
<dbReference type="EMBL" id="CAKKNT010000036">
    <property type="protein sequence ID" value="CAH0419381.1"/>
    <property type="molecule type" value="Genomic_DNA"/>
</dbReference>
<dbReference type="Pfam" id="PF08346">
    <property type="entry name" value="AntA"/>
    <property type="match status" value="1"/>
</dbReference>
<name>A0ABN8BUC8_9LACO</name>
<dbReference type="RefSeq" id="WP_230099418.1">
    <property type="nucleotide sequence ID" value="NZ_CAKKNT010000036.1"/>
</dbReference>
<reference evidence="3 4" key="1">
    <citation type="submission" date="2021-11" db="EMBL/GenBank/DDBJ databases">
        <authorList>
            <person name="Depoorter E."/>
        </authorList>
    </citation>
    <scope>NUCLEOTIDE SEQUENCE [LARGE SCALE GENOMIC DNA]</scope>
    <source>
        <strain evidence="3 4">LMG 24286</strain>
    </source>
</reference>
<evidence type="ECO:0000259" key="2">
    <source>
        <dbReference type="Pfam" id="PF08346"/>
    </source>
</evidence>
<comment type="caution">
    <text evidence="3">The sequence shown here is derived from an EMBL/GenBank/DDBJ whole genome shotgun (WGS) entry which is preliminary data.</text>
</comment>
<evidence type="ECO:0000259" key="1">
    <source>
        <dbReference type="Pfam" id="PF03374"/>
    </source>
</evidence>
<organism evidence="3 4">
    <name type="scientific">Periweissella ghanensis</name>
    <dbReference type="NCBI Taxonomy" id="467997"/>
    <lineage>
        <taxon>Bacteria</taxon>
        <taxon>Bacillati</taxon>
        <taxon>Bacillota</taxon>
        <taxon>Bacilli</taxon>
        <taxon>Lactobacillales</taxon>
        <taxon>Lactobacillaceae</taxon>
        <taxon>Periweissella</taxon>
    </lineage>
</organism>
<accession>A0ABN8BUC8</accession>
<feature type="domain" description="AntA/AntB antirepressor" evidence="2">
    <location>
        <begin position="17"/>
        <end position="88"/>
    </location>
</feature>
<dbReference type="InterPro" id="IPR005039">
    <property type="entry name" value="Ant_C"/>
</dbReference>
<evidence type="ECO:0000313" key="3">
    <source>
        <dbReference type="EMBL" id="CAH0419381.1"/>
    </source>
</evidence>
<protein>
    <recommendedName>
        <fullName evidence="5">Oxidoreductase</fullName>
    </recommendedName>
</protein>
<gene>
    <name evidence="3" type="ORF">WGH24286_01831</name>
</gene>
<keyword evidence="4" id="KW-1185">Reference proteome</keyword>
<sequence>MNEIIKINQNEQGDVQVSARQLYDALEVSKNTRFSRWFEMNSKQLIEFEDYTSVLVSTEVLNNGGTQLRQLQDYALTIDAAKQIAMMSGTEKGKEVRMYFIQVEKAWNSPDQIMARALQISKLKLENKDNLIAELKPKAVFADAVSASHTSILVGELAKILKQNGIEMGQNKLFSWLRENGFLIKRKGTDYNMPTQRSMEQQLFEIKETSIAHSDGHTSINKTPKVTGKGQQFFVNKFLVTEGA</sequence>
<feature type="domain" description="Antirepressor protein C-terminal" evidence="1">
    <location>
        <begin position="132"/>
        <end position="239"/>
    </location>
</feature>
<evidence type="ECO:0008006" key="5">
    <source>
        <dbReference type="Google" id="ProtNLM"/>
    </source>
</evidence>
<dbReference type="Proteomes" id="UP000789719">
    <property type="component" value="Unassembled WGS sequence"/>
</dbReference>
<dbReference type="Pfam" id="PF03374">
    <property type="entry name" value="ANT"/>
    <property type="match status" value="1"/>
</dbReference>